<name>A0A061AH55_9MOLU</name>
<dbReference type="PATRIC" id="fig|35623.3.peg.873"/>
<sequence length="81" mass="9637">MNEFYPDFKLMKNYHNRHLSKRAFIESGTTYGRWNETLYQVKFYEDAVLTDSFVVNEKALAIANAREFVKRKTAYRICSLS</sequence>
<gene>
    <name evidence="1" type="ORF">Aocu_08730</name>
</gene>
<dbReference type="Proteomes" id="UP000032434">
    <property type="component" value="Chromosome 1"/>
</dbReference>
<dbReference type="KEGG" id="aoc:Aocu_08730"/>
<evidence type="ECO:0000313" key="2">
    <source>
        <dbReference type="Proteomes" id="UP000032434"/>
    </source>
</evidence>
<proteinExistence type="predicted"/>
<dbReference type="OrthoDB" id="9876974at2"/>
<dbReference type="HOGENOM" id="CLU_2565973_0_0_14"/>
<organism evidence="1 2">
    <name type="scientific">Acholeplasma oculi</name>
    <dbReference type="NCBI Taxonomy" id="35623"/>
    <lineage>
        <taxon>Bacteria</taxon>
        <taxon>Bacillati</taxon>
        <taxon>Mycoplasmatota</taxon>
        <taxon>Mollicutes</taxon>
        <taxon>Acholeplasmatales</taxon>
        <taxon>Acholeplasmataceae</taxon>
        <taxon>Acholeplasma</taxon>
    </lineage>
</organism>
<reference evidence="2" key="1">
    <citation type="submission" date="2014-05" db="EMBL/GenBank/DDBJ databases">
        <authorList>
            <person name="Kube M."/>
        </authorList>
    </citation>
    <scope>NUCLEOTIDE SEQUENCE [LARGE SCALE GENOMIC DNA]</scope>
</reference>
<protein>
    <submittedName>
        <fullName evidence="1">Uncharacterized protein</fullName>
    </submittedName>
</protein>
<dbReference type="InParanoid" id="A0A061AH55"/>
<dbReference type="EMBL" id="LK028559">
    <property type="protein sequence ID" value="CDR30946.1"/>
    <property type="molecule type" value="Genomic_DNA"/>
</dbReference>
<accession>A0A061AH55</accession>
<dbReference type="RefSeq" id="WP_045749419.1">
    <property type="nucleotide sequence ID" value="NZ_FUZK01000001.1"/>
</dbReference>
<evidence type="ECO:0000313" key="1">
    <source>
        <dbReference type="EMBL" id="CDR30946.1"/>
    </source>
</evidence>
<dbReference type="AlphaFoldDB" id="A0A061AH55"/>
<dbReference type="STRING" id="35623.Aocu_08730"/>
<keyword evidence="2" id="KW-1185">Reference proteome</keyword>